<accession>A0A1Z4BYQ4</accession>
<dbReference type="InterPro" id="IPR005537">
    <property type="entry name" value="RAMP_III_fam"/>
</dbReference>
<evidence type="ECO:0000313" key="4">
    <source>
        <dbReference type="Proteomes" id="UP000197019"/>
    </source>
</evidence>
<dbReference type="Proteomes" id="UP000197019">
    <property type="component" value="Chromosome"/>
</dbReference>
<protein>
    <submittedName>
        <fullName evidence="3">Type III-B CRISPR module RAMP protein Cmr1</fullName>
    </submittedName>
</protein>
<evidence type="ECO:0000259" key="2">
    <source>
        <dbReference type="Pfam" id="PF03787"/>
    </source>
</evidence>
<evidence type="ECO:0000256" key="1">
    <source>
        <dbReference type="ARBA" id="ARBA00023118"/>
    </source>
</evidence>
<gene>
    <name evidence="3" type="primary">cmr1</name>
    <name evidence="3" type="ORF">CEK71_10060</name>
</gene>
<proteinExistence type="predicted"/>
<feature type="domain" description="CRISPR type III-associated protein" evidence="2">
    <location>
        <begin position="8"/>
        <end position="172"/>
    </location>
</feature>
<dbReference type="GO" id="GO:0051607">
    <property type="term" value="P:defense response to virus"/>
    <property type="evidence" value="ECO:0007669"/>
    <property type="project" value="UniProtKB-KW"/>
</dbReference>
<dbReference type="KEGG" id="mpsy:CEK71_10060"/>
<organism evidence="3 4">
    <name type="scientific">Methylovulum psychrotolerans</name>
    <dbReference type="NCBI Taxonomy" id="1704499"/>
    <lineage>
        <taxon>Bacteria</taxon>
        <taxon>Pseudomonadati</taxon>
        <taxon>Pseudomonadota</taxon>
        <taxon>Gammaproteobacteria</taxon>
        <taxon>Methylococcales</taxon>
        <taxon>Methylococcaceae</taxon>
        <taxon>Methylovulum</taxon>
    </lineage>
</organism>
<keyword evidence="1" id="KW-0051">Antiviral defense</keyword>
<dbReference type="AlphaFoldDB" id="A0A1Z4BYQ4"/>
<dbReference type="EMBL" id="CP022129">
    <property type="protein sequence ID" value="ASF46389.1"/>
    <property type="molecule type" value="Genomic_DNA"/>
</dbReference>
<dbReference type="InterPro" id="IPR007522">
    <property type="entry name" value="CRISPR-assoc_prot_TM1795"/>
</dbReference>
<reference evidence="3 4" key="1">
    <citation type="submission" date="2017-06" db="EMBL/GenBank/DDBJ databases">
        <title>Genome Sequencing of the methanotroph Methylovulum psychrotolerants str. HV10-M2 isolated from a high-altitude environment.</title>
        <authorList>
            <person name="Mateos-Rivera A."/>
        </authorList>
    </citation>
    <scope>NUCLEOTIDE SEQUENCE [LARGE SCALE GENOMIC DNA]</scope>
    <source>
        <strain evidence="3 4">HV10_M2</strain>
    </source>
</reference>
<sequence length="393" mass="43937">MQTIEARFEIVTPMFIGGGNPDEVELRPPSIKGALRFWWRALHWGQCLGIQNNNISDALTLLHEREAALFGAAANDDKYGQGKLQIRLTLEENLREYPRPTNLPSGQAYLLGQGLYHFDNGLLKKALDANQHFTIHLKLANDVKPEPVLNTLLIWGLLGGLGSRSRKGWGSVAIRSLIYKKSLGEDGRAIEVPDTTNTYKTKVQELLMDLAPCLPPFTAFSKKTRIDLSKIGNNALTLLGGIGQEMQMYRSYGRRDRQGNHVVGNQPAEQNFGNDHDLILDFFGHRSITTHPERVIFGLPHNYFFSNGAKVDVHAVDATTGSEHRRSSPLFIHIHKFTSGDCIAVQSLLKANFLPATDKIQLKAKTALNLACSVDWNVINQYLDRFNTKETII</sequence>
<dbReference type="NCBIfam" id="TIGR01894">
    <property type="entry name" value="cas_TM1795_cmr1"/>
    <property type="match status" value="1"/>
</dbReference>
<dbReference type="RefSeq" id="WP_088619261.1">
    <property type="nucleotide sequence ID" value="NZ_CP022129.1"/>
</dbReference>
<dbReference type="Pfam" id="PF03787">
    <property type="entry name" value="RAMPs"/>
    <property type="match status" value="1"/>
</dbReference>
<dbReference type="OrthoDB" id="190500at2"/>
<evidence type="ECO:0000313" key="3">
    <source>
        <dbReference type="EMBL" id="ASF46389.1"/>
    </source>
</evidence>
<name>A0A1Z4BYQ4_9GAMM</name>
<keyword evidence="4" id="KW-1185">Reference proteome</keyword>